<gene>
    <name evidence="6" type="ORF">SHALO_1593</name>
</gene>
<dbReference type="InterPro" id="IPR027417">
    <property type="entry name" value="P-loop_NTPase"/>
</dbReference>
<dbReference type="PROSITE" id="PS00211">
    <property type="entry name" value="ABC_TRANSPORTER_1"/>
    <property type="match status" value="1"/>
</dbReference>
<dbReference type="RefSeq" id="WP_069478077.1">
    <property type="nucleotide sequence ID" value="NZ_CP017111.1"/>
</dbReference>
<dbReference type="InterPro" id="IPR050095">
    <property type="entry name" value="ECF_ABC_transporter_ATP-bd"/>
</dbReference>
<dbReference type="InterPro" id="IPR003593">
    <property type="entry name" value="AAA+_ATPase"/>
</dbReference>
<name>A0A1D7TK59_9BACT</name>
<evidence type="ECO:0000256" key="4">
    <source>
        <dbReference type="ARBA" id="ARBA00022840"/>
    </source>
</evidence>
<proteinExistence type="inferred from homology"/>
<evidence type="ECO:0000256" key="2">
    <source>
        <dbReference type="ARBA" id="ARBA00022448"/>
    </source>
</evidence>
<dbReference type="PANTHER" id="PTHR43553:SF24">
    <property type="entry name" value="ENERGY-COUPLING FACTOR TRANSPORTER ATP-BINDING PROTEIN ECFA1"/>
    <property type="match status" value="1"/>
</dbReference>
<protein>
    <submittedName>
        <fullName evidence="6">Putative ATPase of nickel/cobalt ECF transporter, NikO</fullName>
    </submittedName>
</protein>
<dbReference type="PANTHER" id="PTHR43553">
    <property type="entry name" value="HEAVY METAL TRANSPORTER"/>
    <property type="match status" value="1"/>
</dbReference>
<keyword evidence="7" id="KW-1185">Reference proteome</keyword>
<evidence type="ECO:0000259" key="5">
    <source>
        <dbReference type="PROSITE" id="PS50893"/>
    </source>
</evidence>
<dbReference type="GO" id="GO:0016887">
    <property type="term" value="F:ATP hydrolysis activity"/>
    <property type="evidence" value="ECO:0007669"/>
    <property type="project" value="InterPro"/>
</dbReference>
<dbReference type="GO" id="GO:0043190">
    <property type="term" value="C:ATP-binding cassette (ABC) transporter complex"/>
    <property type="evidence" value="ECO:0007669"/>
    <property type="project" value="TreeGrafter"/>
</dbReference>
<dbReference type="Proteomes" id="UP000094609">
    <property type="component" value="Chromosome"/>
</dbReference>
<dbReference type="SMART" id="SM00382">
    <property type="entry name" value="AAA"/>
    <property type="match status" value="1"/>
</dbReference>
<evidence type="ECO:0000256" key="3">
    <source>
        <dbReference type="ARBA" id="ARBA00022741"/>
    </source>
</evidence>
<dbReference type="InterPro" id="IPR017871">
    <property type="entry name" value="ABC_transporter-like_CS"/>
</dbReference>
<sequence>MSCSVNIKNLSTSRDGVRLYENVTLDVSHKEKIAIIGPNGCGKTTLLEIIAGLRPLEEGTLELFHQPMNSLDEFKSMRHLIGYLFQDSDNQFLAPVVEDDVAFSLLASGISKEEAKLKTAMMLQDLGISHLAKKIVYHLSGGEKKLVALAGVLIMEPKLMLLDEPTNGLDQAMQLRLIDILGRIDKSIIIVSHHKEFIELVVEKIYEITPTGLSCSVNLKNESNHHHDHGDHPHSH</sequence>
<dbReference type="GO" id="GO:0042626">
    <property type="term" value="F:ATPase-coupled transmembrane transporter activity"/>
    <property type="evidence" value="ECO:0007669"/>
    <property type="project" value="TreeGrafter"/>
</dbReference>
<reference evidence="7" key="1">
    <citation type="submission" date="2016-08" db="EMBL/GenBank/DDBJ databases">
        <title>Complete genome sequence of the organohalide-respiring Epsilonproteobacterium Sulfurospirillum halorespirans.</title>
        <authorList>
            <person name="Goris T."/>
            <person name="Zimmermann J."/>
            <person name="Schenz B."/>
            <person name="Lemos M."/>
            <person name="Hackermueller J."/>
            <person name="Diekert G."/>
        </authorList>
    </citation>
    <scope>NUCLEOTIDE SEQUENCE [LARGE SCALE GENOMIC DNA]</scope>
    <source>
        <strain>DSM 13726</strain>
        <strain evidence="7">PCE-M2</strain>
    </source>
</reference>
<accession>A0A1D7TK59</accession>
<dbReference type="GO" id="GO:0005524">
    <property type="term" value="F:ATP binding"/>
    <property type="evidence" value="ECO:0007669"/>
    <property type="project" value="UniProtKB-KW"/>
</dbReference>
<dbReference type="Gene3D" id="3.40.50.300">
    <property type="entry name" value="P-loop containing nucleotide triphosphate hydrolases"/>
    <property type="match status" value="1"/>
</dbReference>
<dbReference type="InterPro" id="IPR015856">
    <property type="entry name" value="ABC_transpr_CbiO/EcfA_su"/>
</dbReference>
<keyword evidence="2" id="KW-0813">Transport</keyword>
<dbReference type="AlphaFoldDB" id="A0A1D7TK59"/>
<keyword evidence="4" id="KW-0067">ATP-binding</keyword>
<dbReference type="CDD" id="cd03225">
    <property type="entry name" value="ABC_cobalt_CbiO_domain1"/>
    <property type="match status" value="1"/>
</dbReference>
<dbReference type="InterPro" id="IPR003439">
    <property type="entry name" value="ABC_transporter-like_ATP-bd"/>
</dbReference>
<evidence type="ECO:0000256" key="1">
    <source>
        <dbReference type="ARBA" id="ARBA00005417"/>
    </source>
</evidence>
<dbReference type="KEGG" id="shal:SHALO_1593"/>
<dbReference type="PROSITE" id="PS50893">
    <property type="entry name" value="ABC_TRANSPORTER_2"/>
    <property type="match status" value="1"/>
</dbReference>
<dbReference type="EMBL" id="CP017111">
    <property type="protein sequence ID" value="AOO65366.1"/>
    <property type="molecule type" value="Genomic_DNA"/>
</dbReference>
<feature type="domain" description="ABC transporter" evidence="5">
    <location>
        <begin position="5"/>
        <end position="235"/>
    </location>
</feature>
<dbReference type="STRING" id="1193502.SHALO_1593"/>
<dbReference type="PATRIC" id="fig|1193502.14.peg.1617"/>
<keyword evidence="3" id="KW-0547">Nucleotide-binding</keyword>
<comment type="similarity">
    <text evidence="1">Belongs to the ABC transporter superfamily.</text>
</comment>
<dbReference type="Pfam" id="PF00005">
    <property type="entry name" value="ABC_tran"/>
    <property type="match status" value="1"/>
</dbReference>
<organism evidence="6 7">
    <name type="scientific">Sulfurospirillum halorespirans DSM 13726</name>
    <dbReference type="NCBI Taxonomy" id="1193502"/>
    <lineage>
        <taxon>Bacteria</taxon>
        <taxon>Pseudomonadati</taxon>
        <taxon>Campylobacterota</taxon>
        <taxon>Epsilonproteobacteria</taxon>
        <taxon>Campylobacterales</taxon>
        <taxon>Sulfurospirillaceae</taxon>
        <taxon>Sulfurospirillum</taxon>
    </lineage>
</organism>
<evidence type="ECO:0000313" key="7">
    <source>
        <dbReference type="Proteomes" id="UP000094609"/>
    </source>
</evidence>
<dbReference type="SUPFAM" id="SSF52540">
    <property type="entry name" value="P-loop containing nucleoside triphosphate hydrolases"/>
    <property type="match status" value="1"/>
</dbReference>
<evidence type="ECO:0000313" key="6">
    <source>
        <dbReference type="EMBL" id="AOO65366.1"/>
    </source>
</evidence>